<dbReference type="GO" id="GO:0005524">
    <property type="term" value="F:ATP binding"/>
    <property type="evidence" value="ECO:0007669"/>
    <property type="project" value="InterPro"/>
</dbReference>
<dbReference type="GO" id="GO:0005737">
    <property type="term" value="C:cytoplasm"/>
    <property type="evidence" value="ECO:0007669"/>
    <property type="project" value="InterPro"/>
</dbReference>
<evidence type="ECO:0000313" key="2">
    <source>
        <dbReference type="EMBL" id="MDI6447549.1"/>
    </source>
</evidence>
<dbReference type="InterPro" id="IPR023509">
    <property type="entry name" value="DTD-like_sf"/>
</dbReference>
<reference evidence="2" key="1">
    <citation type="submission" date="2023-05" db="EMBL/GenBank/DDBJ databases">
        <title>Anaerotaeda fermentans gen. nov., sp. nov., a novel anaerobic planctomycete of the new family within the order Sedimentisphaerales isolated from Taman Peninsula, Russia.</title>
        <authorList>
            <person name="Khomyakova M.A."/>
            <person name="Merkel A.Y."/>
            <person name="Slobodkin A.I."/>
        </authorList>
    </citation>
    <scope>NUCLEOTIDE SEQUENCE</scope>
    <source>
        <strain evidence="2">M17dextr</strain>
    </source>
</reference>
<dbReference type="Pfam" id="PF08915">
    <property type="entry name" value="tRNA-Thr_ED"/>
    <property type="match status" value="1"/>
</dbReference>
<keyword evidence="3" id="KW-1185">Reference proteome</keyword>
<evidence type="ECO:0000313" key="3">
    <source>
        <dbReference type="Proteomes" id="UP001431776"/>
    </source>
</evidence>
<organism evidence="2 3">
    <name type="scientific">Anaerobaca lacustris</name>
    <dbReference type="NCBI Taxonomy" id="3044600"/>
    <lineage>
        <taxon>Bacteria</taxon>
        <taxon>Pseudomonadati</taxon>
        <taxon>Planctomycetota</taxon>
        <taxon>Phycisphaerae</taxon>
        <taxon>Sedimentisphaerales</taxon>
        <taxon>Anaerobacaceae</taxon>
        <taxon>Anaerobaca</taxon>
    </lineage>
</organism>
<protein>
    <submittedName>
        <fullName evidence="2">Threonyl-tRNA synthetase editing domain-containing protein</fullName>
    </submittedName>
</protein>
<dbReference type="Proteomes" id="UP001431776">
    <property type="component" value="Unassembled WGS sequence"/>
</dbReference>
<sequence length="359" mass="41238">MIIDSYQCSSCYFEDKKPSNRIDSSTISPPQPRAEFENVLVMFVCIERYDGREEVDQAAEEFGALVDMLGERPLILCPNVHLSVDKAPEKLAVLLIGQLEEKLAERGYQVHRLSFGYHKRYGLECNGNVGSVVGRRFYGSEHKQFLRLMTRLGVCPPDALPKDMPVWAEVLMQRQLKVLGSRRETYNAAKKMCEDQLDATGQGELWTCMLFEGERQPMDDYLSQLYTIIEEYPDVRVHRAMNLSVPGFSNAARHLFRKYPEAIESGRLRIYNSKVSDIEFMLSREAVLLAFPQIPRKQGSHAGEISFGIYCKDADFAKNLIQWYSSFLVDPEVGWIRTESDLNAVISELEEEMFEEERE</sequence>
<feature type="domain" description="Threonyl-tRNA synthetase editing" evidence="1">
    <location>
        <begin position="21"/>
        <end position="128"/>
    </location>
</feature>
<dbReference type="AlphaFoldDB" id="A0AAW6TVL2"/>
<proteinExistence type="predicted"/>
<dbReference type="RefSeq" id="WP_349242960.1">
    <property type="nucleotide sequence ID" value="NZ_JASCXX010000001.1"/>
</dbReference>
<dbReference type="InterPro" id="IPR015011">
    <property type="entry name" value="Threonyl-tRNA_syn_edit_dom_arc"/>
</dbReference>
<accession>A0AAW6TVL2</accession>
<dbReference type="Gene3D" id="3.50.80.10">
    <property type="entry name" value="D-tyrosyl-tRNA(Tyr) deacylase"/>
    <property type="match status" value="1"/>
</dbReference>
<evidence type="ECO:0000259" key="1">
    <source>
        <dbReference type="Pfam" id="PF08915"/>
    </source>
</evidence>
<dbReference type="GO" id="GO:0008270">
    <property type="term" value="F:zinc ion binding"/>
    <property type="evidence" value="ECO:0007669"/>
    <property type="project" value="InterPro"/>
</dbReference>
<dbReference type="EMBL" id="JASCXX010000001">
    <property type="protein sequence ID" value="MDI6447549.1"/>
    <property type="molecule type" value="Genomic_DNA"/>
</dbReference>
<name>A0AAW6TVL2_9BACT</name>
<comment type="caution">
    <text evidence="2">The sequence shown here is derived from an EMBL/GenBank/DDBJ whole genome shotgun (WGS) entry which is preliminary data.</text>
</comment>
<dbReference type="GO" id="GO:0004829">
    <property type="term" value="F:threonine-tRNA ligase activity"/>
    <property type="evidence" value="ECO:0007669"/>
    <property type="project" value="InterPro"/>
</dbReference>
<gene>
    <name evidence="2" type="ORF">QJ522_00720</name>
</gene>